<evidence type="ECO:0000313" key="7">
    <source>
        <dbReference type="EMBL" id="RVU54411.1"/>
    </source>
</evidence>
<evidence type="ECO:0000256" key="5">
    <source>
        <dbReference type="ARBA" id="ARBA00023136"/>
    </source>
</evidence>
<name>A0A437S5W8_9FIRM</name>
<dbReference type="EMBL" id="RLIH01000010">
    <property type="protein sequence ID" value="RVU54411.1"/>
    <property type="molecule type" value="Genomic_DNA"/>
</dbReference>
<proteinExistence type="predicted"/>
<evidence type="ECO:0000256" key="4">
    <source>
        <dbReference type="ARBA" id="ARBA00022989"/>
    </source>
</evidence>
<reference evidence="7 8" key="1">
    <citation type="submission" date="2018-11" db="EMBL/GenBank/DDBJ databases">
        <title>Genome sequencing and assembly of Anaerosphaera sp. nov., GS7-6-2.</title>
        <authorList>
            <person name="Rettenmaier R."/>
            <person name="Liebl W."/>
            <person name="Zverlov V."/>
        </authorList>
    </citation>
    <scope>NUCLEOTIDE SEQUENCE [LARGE SCALE GENOMIC DNA]</scope>
    <source>
        <strain evidence="7 8">GS7-6-2</strain>
    </source>
</reference>
<comment type="subcellular location">
    <subcellularLocation>
        <location evidence="1">Cell membrane</location>
        <topology evidence="1">Multi-pass membrane protein</topology>
    </subcellularLocation>
</comment>
<feature type="transmembrane region" description="Helical" evidence="6">
    <location>
        <begin position="50"/>
        <end position="71"/>
    </location>
</feature>
<dbReference type="PANTHER" id="PTHR33545">
    <property type="entry name" value="UPF0750 MEMBRANE PROTEIN YITT-RELATED"/>
    <property type="match status" value="1"/>
</dbReference>
<sequence>MENIFTKKLTKIFIAIIIMAISINVFLSPHDIAAGGISGLGILLERAFDINRSLVVMIVNVGMLGLAYLFLGNNFFIKSIIGSLFLPIALFLVPEIMVIQNRLLSVLLGSVIFALAVTILYQNESSSGGTTIPPLIFEKYFNLNTSIGLLMTDLFIVFFNIFIFGVDSFFFAILSLIITSFAMKYIDKKQINLNTLLIK</sequence>
<dbReference type="InterPro" id="IPR003740">
    <property type="entry name" value="YitT"/>
</dbReference>
<evidence type="ECO:0000256" key="1">
    <source>
        <dbReference type="ARBA" id="ARBA00004651"/>
    </source>
</evidence>
<dbReference type="InterPro" id="IPR051461">
    <property type="entry name" value="UPF0750_membrane"/>
</dbReference>
<evidence type="ECO:0008006" key="9">
    <source>
        <dbReference type="Google" id="ProtNLM"/>
    </source>
</evidence>
<dbReference type="GO" id="GO:0005886">
    <property type="term" value="C:plasma membrane"/>
    <property type="evidence" value="ECO:0007669"/>
    <property type="project" value="UniProtKB-SubCell"/>
</dbReference>
<keyword evidence="5 6" id="KW-0472">Membrane</keyword>
<accession>A0A437S5W8</accession>
<dbReference type="PANTHER" id="PTHR33545:SF9">
    <property type="entry name" value="UPF0750 MEMBRANE PROTEIN YITE"/>
    <property type="match status" value="1"/>
</dbReference>
<evidence type="ECO:0000313" key="8">
    <source>
        <dbReference type="Proteomes" id="UP000288812"/>
    </source>
</evidence>
<dbReference type="AlphaFoldDB" id="A0A437S5W8"/>
<keyword evidence="3 6" id="KW-0812">Transmembrane</keyword>
<feature type="transmembrane region" description="Helical" evidence="6">
    <location>
        <begin position="103"/>
        <end position="121"/>
    </location>
</feature>
<evidence type="ECO:0000256" key="6">
    <source>
        <dbReference type="SAM" id="Phobius"/>
    </source>
</evidence>
<keyword evidence="8" id="KW-1185">Reference proteome</keyword>
<evidence type="ECO:0000256" key="2">
    <source>
        <dbReference type="ARBA" id="ARBA00022475"/>
    </source>
</evidence>
<comment type="caution">
    <text evidence="7">The sequence shown here is derived from an EMBL/GenBank/DDBJ whole genome shotgun (WGS) entry which is preliminary data.</text>
</comment>
<gene>
    <name evidence="7" type="ORF">EF514_07395</name>
</gene>
<protein>
    <recommendedName>
        <fullName evidence="9">YitT family protein</fullName>
    </recommendedName>
</protein>
<dbReference type="Proteomes" id="UP000288812">
    <property type="component" value="Unassembled WGS sequence"/>
</dbReference>
<dbReference type="Pfam" id="PF02588">
    <property type="entry name" value="YitT_membrane"/>
    <property type="match status" value="1"/>
</dbReference>
<keyword evidence="4 6" id="KW-1133">Transmembrane helix</keyword>
<dbReference type="OrthoDB" id="1758221at2"/>
<feature type="transmembrane region" description="Helical" evidence="6">
    <location>
        <begin position="12"/>
        <end position="30"/>
    </location>
</feature>
<evidence type="ECO:0000256" key="3">
    <source>
        <dbReference type="ARBA" id="ARBA00022692"/>
    </source>
</evidence>
<keyword evidence="2" id="KW-1003">Cell membrane</keyword>
<organism evidence="7 8">
    <name type="scientific">Anaerosphaera multitolerans</name>
    <dbReference type="NCBI Taxonomy" id="2487351"/>
    <lineage>
        <taxon>Bacteria</taxon>
        <taxon>Bacillati</taxon>
        <taxon>Bacillota</taxon>
        <taxon>Tissierellia</taxon>
        <taxon>Tissierellales</taxon>
        <taxon>Peptoniphilaceae</taxon>
        <taxon>Anaerosphaera</taxon>
    </lineage>
</organism>